<dbReference type="Gene3D" id="3.90.1530.30">
    <property type="match status" value="1"/>
</dbReference>
<reference evidence="3" key="2">
    <citation type="journal article" date="2021" name="Microbiome">
        <title>Successional dynamics and alternative stable states in a saline activated sludge microbial community over 9 years.</title>
        <authorList>
            <person name="Wang Y."/>
            <person name="Ye J."/>
            <person name="Ju F."/>
            <person name="Liu L."/>
            <person name="Boyd J.A."/>
            <person name="Deng Y."/>
            <person name="Parks D.H."/>
            <person name="Jiang X."/>
            <person name="Yin X."/>
            <person name="Woodcroft B.J."/>
            <person name="Tyson G.W."/>
            <person name="Hugenholtz P."/>
            <person name="Polz M.F."/>
            <person name="Zhang T."/>
        </authorList>
    </citation>
    <scope>NUCLEOTIDE SEQUENCE</scope>
    <source>
        <strain evidence="3">HKST-UBA02</strain>
    </source>
</reference>
<accession>A0A955LWZ3</accession>
<comment type="similarity">
    <text evidence="1">Belongs to the ParB family.</text>
</comment>
<dbReference type="SMART" id="SM00470">
    <property type="entry name" value="ParB"/>
    <property type="match status" value="1"/>
</dbReference>
<dbReference type="Proteomes" id="UP000699691">
    <property type="component" value="Unassembled WGS sequence"/>
</dbReference>
<dbReference type="Pfam" id="PF02195">
    <property type="entry name" value="ParB_N"/>
    <property type="match status" value="1"/>
</dbReference>
<dbReference type="NCBIfam" id="TIGR00180">
    <property type="entry name" value="parB_part"/>
    <property type="match status" value="1"/>
</dbReference>
<reference evidence="3" key="1">
    <citation type="submission" date="2020-04" db="EMBL/GenBank/DDBJ databases">
        <authorList>
            <person name="Zhang T."/>
        </authorList>
    </citation>
    <scope>NUCLEOTIDE SEQUENCE</scope>
    <source>
        <strain evidence="3">HKST-UBA02</strain>
    </source>
</reference>
<dbReference type="EMBL" id="JAGQKY010000122">
    <property type="protein sequence ID" value="MCA9397739.1"/>
    <property type="molecule type" value="Genomic_DNA"/>
</dbReference>
<proteinExistence type="inferred from homology"/>
<evidence type="ECO:0000313" key="3">
    <source>
        <dbReference type="EMBL" id="MCA9397739.1"/>
    </source>
</evidence>
<sequence length="184" mass="20691">MLETAFDTLPIDKISTNPARPRQTISQQALSQLADSIRQFGILNPLLVNQRGGVYHVICGERRLRAAKVAGLTDVPCMIVSVDPEELSLFNLAENLQRESLNLIDQGVLISKLHKNLNYTLIEIGQNTGLTVDEIESRLAILDLPDKIRRSYLEKKISNSEMIRLVDVSDPIQQEAIYKRLISK</sequence>
<name>A0A955LWZ3_UNCKA</name>
<protein>
    <submittedName>
        <fullName evidence="3">ParB/RepB/Spo0J family partition protein</fullName>
    </submittedName>
</protein>
<dbReference type="InterPro" id="IPR004437">
    <property type="entry name" value="ParB/RepB/Spo0J"/>
</dbReference>
<evidence type="ECO:0000259" key="2">
    <source>
        <dbReference type="SMART" id="SM00470"/>
    </source>
</evidence>
<dbReference type="SUPFAM" id="SSF110849">
    <property type="entry name" value="ParB/Sulfiredoxin"/>
    <property type="match status" value="1"/>
</dbReference>
<dbReference type="Pfam" id="PF17762">
    <property type="entry name" value="HTH_ParB"/>
    <property type="match status" value="1"/>
</dbReference>
<gene>
    <name evidence="3" type="ORF">KC573_02820</name>
</gene>
<dbReference type="InterPro" id="IPR041468">
    <property type="entry name" value="HTH_ParB/Spo0J"/>
</dbReference>
<dbReference type="InterPro" id="IPR036086">
    <property type="entry name" value="ParB/Sulfiredoxin_sf"/>
</dbReference>
<comment type="caution">
    <text evidence="3">The sequence shown here is derived from an EMBL/GenBank/DDBJ whole genome shotgun (WGS) entry which is preliminary data.</text>
</comment>
<feature type="domain" description="ParB-like N-terminal" evidence="2">
    <location>
        <begin position="7"/>
        <end position="96"/>
    </location>
</feature>
<evidence type="ECO:0000256" key="1">
    <source>
        <dbReference type="ARBA" id="ARBA00006295"/>
    </source>
</evidence>
<dbReference type="SUPFAM" id="SSF109709">
    <property type="entry name" value="KorB DNA-binding domain-like"/>
    <property type="match status" value="1"/>
</dbReference>
<dbReference type="GO" id="GO:0007059">
    <property type="term" value="P:chromosome segregation"/>
    <property type="evidence" value="ECO:0007669"/>
    <property type="project" value="TreeGrafter"/>
</dbReference>
<dbReference type="GO" id="GO:0003677">
    <property type="term" value="F:DNA binding"/>
    <property type="evidence" value="ECO:0007669"/>
    <property type="project" value="InterPro"/>
</dbReference>
<organism evidence="3 4">
    <name type="scientific">candidate division WWE3 bacterium</name>
    <dbReference type="NCBI Taxonomy" id="2053526"/>
    <lineage>
        <taxon>Bacteria</taxon>
        <taxon>Katanobacteria</taxon>
    </lineage>
</organism>
<dbReference type="GO" id="GO:0005694">
    <property type="term" value="C:chromosome"/>
    <property type="evidence" value="ECO:0007669"/>
    <property type="project" value="TreeGrafter"/>
</dbReference>
<evidence type="ECO:0000313" key="4">
    <source>
        <dbReference type="Proteomes" id="UP000699691"/>
    </source>
</evidence>
<dbReference type="Gene3D" id="1.10.10.2830">
    <property type="match status" value="1"/>
</dbReference>
<dbReference type="PANTHER" id="PTHR33375">
    <property type="entry name" value="CHROMOSOME-PARTITIONING PROTEIN PARB-RELATED"/>
    <property type="match status" value="1"/>
</dbReference>
<dbReference type="InterPro" id="IPR050336">
    <property type="entry name" value="Chromosome_partition/occlusion"/>
</dbReference>
<dbReference type="AlphaFoldDB" id="A0A955LWZ3"/>
<dbReference type="InterPro" id="IPR003115">
    <property type="entry name" value="ParB_N"/>
</dbReference>
<dbReference type="PANTHER" id="PTHR33375:SF7">
    <property type="entry name" value="CHROMOSOME 2-PARTITIONING PROTEIN PARB-RELATED"/>
    <property type="match status" value="1"/>
</dbReference>